<dbReference type="GO" id="GO:0005794">
    <property type="term" value="C:Golgi apparatus"/>
    <property type="evidence" value="ECO:0007669"/>
    <property type="project" value="TreeGrafter"/>
</dbReference>
<comment type="caution">
    <text evidence="10">The sequence shown here is derived from an EMBL/GenBank/DDBJ whole genome shotgun (WGS) entry which is preliminary data.</text>
</comment>
<evidence type="ECO:0000256" key="8">
    <source>
        <dbReference type="SAM" id="MobiDB-lite"/>
    </source>
</evidence>
<feature type="transmembrane region" description="Helical" evidence="7">
    <location>
        <begin position="168"/>
        <end position="188"/>
    </location>
</feature>
<dbReference type="PANTHER" id="PTHR22883">
    <property type="entry name" value="ZINC FINGER DHHC DOMAIN CONTAINING PROTEIN"/>
    <property type="match status" value="1"/>
</dbReference>
<feature type="transmembrane region" description="Helical" evidence="7">
    <location>
        <begin position="58"/>
        <end position="79"/>
    </location>
</feature>
<evidence type="ECO:0000256" key="5">
    <source>
        <dbReference type="ARBA" id="ARBA00023136"/>
    </source>
</evidence>
<dbReference type="GO" id="GO:0005783">
    <property type="term" value="C:endoplasmic reticulum"/>
    <property type="evidence" value="ECO:0007669"/>
    <property type="project" value="TreeGrafter"/>
</dbReference>
<keyword evidence="3 7" id="KW-0812">Transmembrane</keyword>
<dbReference type="Proteomes" id="UP000572268">
    <property type="component" value="Unassembled WGS sequence"/>
</dbReference>
<feature type="transmembrane region" description="Helical" evidence="7">
    <location>
        <begin position="219"/>
        <end position="242"/>
    </location>
</feature>
<sequence>MTARSNGSSDASPDLAVVARELRAAKDGPPSSRDLTKEWYEKWVRKNGFSKPLSRLQLLSWMTFAVDVALGAVISLPILLSDGQWYGWVISLLWTGSAVLTLVSTHRATACDPTDDSSAPSLGATRFCHFCRRNVSTDAKHCRQCNKCIGDFDHHCEWLNNCIGRDNYFPFACATASAFVFTASLVAFSSVEIGRFVSEGSEVTVERWRQVYTGVDDRAVLGISVTILLINLPLTLCVLQLLSFHAFLACKGLTTYEYIMYKLNGEQAERSNPPQGRRVWSRFKALPSVMDWFVFAGSSKRKGRPQEASGSKRPSGSLKGSGGVALVDGGSRCSSRSSGTRRVEPIEVVIGTPKRSVS</sequence>
<keyword evidence="2 7" id="KW-0808">Transferase</keyword>
<evidence type="ECO:0000313" key="10">
    <source>
        <dbReference type="EMBL" id="KAF4652092.1"/>
    </source>
</evidence>
<evidence type="ECO:0000259" key="9">
    <source>
        <dbReference type="Pfam" id="PF01529"/>
    </source>
</evidence>
<evidence type="ECO:0000256" key="2">
    <source>
        <dbReference type="ARBA" id="ARBA00022679"/>
    </source>
</evidence>
<evidence type="ECO:0000256" key="3">
    <source>
        <dbReference type="ARBA" id="ARBA00022692"/>
    </source>
</evidence>
<dbReference type="EMBL" id="JABANN010000957">
    <property type="protein sequence ID" value="KAF4652092.1"/>
    <property type="molecule type" value="Genomic_DNA"/>
</dbReference>
<name>A0A7J6KYV8_PEROL</name>
<dbReference type="GO" id="GO:0016020">
    <property type="term" value="C:membrane"/>
    <property type="evidence" value="ECO:0007669"/>
    <property type="project" value="UniProtKB-SubCell"/>
</dbReference>
<feature type="region of interest" description="Disordered" evidence="8">
    <location>
        <begin position="301"/>
        <end position="358"/>
    </location>
</feature>
<organism evidence="10 11">
    <name type="scientific">Perkinsus olseni</name>
    <name type="common">Perkinsus atlanticus</name>
    <dbReference type="NCBI Taxonomy" id="32597"/>
    <lineage>
        <taxon>Eukaryota</taxon>
        <taxon>Sar</taxon>
        <taxon>Alveolata</taxon>
        <taxon>Perkinsozoa</taxon>
        <taxon>Perkinsea</taxon>
        <taxon>Perkinsida</taxon>
        <taxon>Perkinsidae</taxon>
        <taxon>Perkinsus</taxon>
    </lineage>
</organism>
<dbReference type="AlphaFoldDB" id="A0A7J6KYV8"/>
<dbReference type="InterPro" id="IPR001594">
    <property type="entry name" value="Palmitoyltrfase_DHHC"/>
</dbReference>
<feature type="compositionally biased region" description="Low complexity" evidence="8">
    <location>
        <begin position="329"/>
        <end position="340"/>
    </location>
</feature>
<dbReference type="GO" id="GO:0006612">
    <property type="term" value="P:protein targeting to membrane"/>
    <property type="evidence" value="ECO:0007669"/>
    <property type="project" value="TreeGrafter"/>
</dbReference>
<proteinExistence type="inferred from homology"/>
<evidence type="ECO:0000313" key="11">
    <source>
        <dbReference type="Proteomes" id="UP000572268"/>
    </source>
</evidence>
<protein>
    <recommendedName>
        <fullName evidence="7">Palmitoyltransferase</fullName>
        <ecNumber evidence="7">2.3.1.225</ecNumber>
    </recommendedName>
</protein>
<comment type="subcellular location">
    <subcellularLocation>
        <location evidence="1">Membrane</location>
        <topology evidence="1">Multi-pass membrane protein</topology>
    </subcellularLocation>
</comment>
<dbReference type="PROSITE" id="PS50216">
    <property type="entry name" value="DHHC"/>
    <property type="match status" value="1"/>
</dbReference>
<feature type="domain" description="Palmitoyltransferase DHHC" evidence="9">
    <location>
        <begin position="125"/>
        <end position="260"/>
    </location>
</feature>
<feature type="transmembrane region" description="Helical" evidence="7">
    <location>
        <begin position="85"/>
        <end position="103"/>
    </location>
</feature>
<keyword evidence="4 7" id="KW-1133">Transmembrane helix</keyword>
<dbReference type="EC" id="2.3.1.225" evidence="7"/>
<evidence type="ECO:0000256" key="1">
    <source>
        <dbReference type="ARBA" id="ARBA00004141"/>
    </source>
</evidence>
<evidence type="ECO:0000256" key="4">
    <source>
        <dbReference type="ARBA" id="ARBA00022989"/>
    </source>
</evidence>
<evidence type="ECO:0000256" key="7">
    <source>
        <dbReference type="RuleBase" id="RU079119"/>
    </source>
</evidence>
<comment type="domain">
    <text evidence="7">The DHHC domain is required for palmitoyltransferase activity.</text>
</comment>
<keyword evidence="6 7" id="KW-0012">Acyltransferase</keyword>
<keyword evidence="5 7" id="KW-0472">Membrane</keyword>
<gene>
    <name evidence="10" type="ORF">FOL46_009910</name>
</gene>
<reference evidence="10 11" key="1">
    <citation type="submission" date="2020-04" db="EMBL/GenBank/DDBJ databases">
        <title>Perkinsus olseni comparative genomics.</title>
        <authorList>
            <person name="Bogema D.R."/>
        </authorList>
    </citation>
    <scope>NUCLEOTIDE SEQUENCE [LARGE SCALE GENOMIC DNA]</scope>
    <source>
        <strain evidence="10">ATCC PRA-31</strain>
    </source>
</reference>
<comment type="catalytic activity">
    <reaction evidence="7">
        <text>L-cysteinyl-[protein] + hexadecanoyl-CoA = S-hexadecanoyl-L-cysteinyl-[protein] + CoA</text>
        <dbReference type="Rhea" id="RHEA:36683"/>
        <dbReference type="Rhea" id="RHEA-COMP:10131"/>
        <dbReference type="Rhea" id="RHEA-COMP:11032"/>
        <dbReference type="ChEBI" id="CHEBI:29950"/>
        <dbReference type="ChEBI" id="CHEBI:57287"/>
        <dbReference type="ChEBI" id="CHEBI:57379"/>
        <dbReference type="ChEBI" id="CHEBI:74151"/>
        <dbReference type="EC" id="2.3.1.225"/>
    </reaction>
</comment>
<accession>A0A7J6KYV8</accession>
<dbReference type="Pfam" id="PF01529">
    <property type="entry name" value="DHHC"/>
    <property type="match status" value="1"/>
</dbReference>
<dbReference type="GO" id="GO:0019706">
    <property type="term" value="F:protein-cysteine S-palmitoyltransferase activity"/>
    <property type="evidence" value="ECO:0007669"/>
    <property type="project" value="UniProtKB-EC"/>
</dbReference>
<dbReference type="InterPro" id="IPR039859">
    <property type="entry name" value="PFA4/ZDH16/20/ERF2-like"/>
</dbReference>
<dbReference type="PANTHER" id="PTHR22883:SF203">
    <property type="entry name" value="PALMITOYLTRANSFERASE"/>
    <property type="match status" value="1"/>
</dbReference>
<evidence type="ECO:0000256" key="6">
    <source>
        <dbReference type="ARBA" id="ARBA00023315"/>
    </source>
</evidence>
<comment type="similarity">
    <text evidence="7">Belongs to the DHHC palmitoyltransferase family.</text>
</comment>